<keyword evidence="10" id="KW-0732">Signal</keyword>
<evidence type="ECO:0000313" key="11">
    <source>
        <dbReference type="EMBL" id="MBO8414035.1"/>
    </source>
</evidence>
<keyword evidence="10" id="KW-0449">Lipoprotein</keyword>
<dbReference type="AlphaFoldDB" id="A0A9D9D606"/>
<sequence length="482" mass="54360">MKSIFKSIVIASLFVSLTSCESLSSSSQPEKDFLTYTLGIQPISFASNQRVKLVDESNNPLHETVNPFNTNISITYYVDKDTNTMRKADTEFQNAANEFFQIQNAYYDRHHYYSIDGEFVNNLRCVNDSYGKDQDLLIPSDLYEALKSTVEFGIVSEGKFSLGIGNLSMLWDSYISASADYDSVREFADIIASEKRAVFYDVSEEELELALNTTPSVKEIQDSLKFNDDGTIRFSSIKRIDDYVSSHSELIKKYQNSGRDYSKPSLTLSAYAKGLATEKFKDEYSSRMLLINSGASSISCNIGKPDSTSWNISIASPYYNEALRVGGFISESYLNSLNSADIGFEINGTFNLSTSGYYNNYYYTSDGRKLRHHIIDPNTGYSHSYFAATSVFMDSSGLADMYTTALMNCDSITEAEELLTKLNEHYSEDAVAFYQVNEKEGEEISTVCYIDSSLENMFYYLHDKYPSNPMYQNPSVTSIEVL</sequence>
<proteinExistence type="inferred from homology"/>
<comment type="similarity">
    <text evidence="10">Belongs to the ApbE family.</text>
</comment>
<dbReference type="GO" id="GO:0005886">
    <property type="term" value="C:plasma membrane"/>
    <property type="evidence" value="ECO:0007669"/>
    <property type="project" value="UniProtKB-SubCell"/>
</dbReference>
<dbReference type="InterPro" id="IPR003374">
    <property type="entry name" value="ApbE-like_sf"/>
</dbReference>
<name>A0A9D9D606_9BACL</name>
<evidence type="ECO:0000256" key="5">
    <source>
        <dbReference type="ARBA" id="ARBA00022679"/>
    </source>
</evidence>
<dbReference type="EC" id="2.7.1.180" evidence="2 10"/>
<comment type="subcellular location">
    <subcellularLocation>
        <location evidence="10">Cell inner membrane</location>
        <topology evidence="10">Lipid-anchor</topology>
        <orientation evidence="10">Periplasmic side</orientation>
    </subcellularLocation>
</comment>
<keyword evidence="10" id="KW-1003">Cell membrane</keyword>
<evidence type="ECO:0000256" key="6">
    <source>
        <dbReference type="ARBA" id="ARBA00022723"/>
    </source>
</evidence>
<evidence type="ECO:0000256" key="8">
    <source>
        <dbReference type="ARBA" id="ARBA00022842"/>
    </source>
</evidence>
<dbReference type="SUPFAM" id="SSF143631">
    <property type="entry name" value="ApbE-like"/>
    <property type="match status" value="1"/>
</dbReference>
<keyword evidence="10" id="KW-0472">Membrane</keyword>
<accession>A0A9D9D606</accession>
<organism evidence="11 12">
    <name type="scientific">Candidatus Scatoplasma merdavium</name>
    <dbReference type="NCBI Taxonomy" id="2840932"/>
    <lineage>
        <taxon>Bacteria</taxon>
        <taxon>Bacillati</taxon>
        <taxon>Bacillota</taxon>
        <taxon>Bacilli</taxon>
        <taxon>Bacillales</taxon>
        <taxon>Candidatus Scatoplasma</taxon>
    </lineage>
</organism>
<evidence type="ECO:0000313" key="12">
    <source>
        <dbReference type="Proteomes" id="UP000823629"/>
    </source>
</evidence>
<dbReference type="EMBL" id="JADING010000024">
    <property type="protein sequence ID" value="MBO8414035.1"/>
    <property type="molecule type" value="Genomic_DNA"/>
</dbReference>
<dbReference type="Proteomes" id="UP000823629">
    <property type="component" value="Unassembled WGS sequence"/>
</dbReference>
<feature type="signal peptide" evidence="10">
    <location>
        <begin position="1"/>
        <end position="21"/>
    </location>
</feature>
<feature type="chain" id="PRO_5039755797" description="FAD:protein FMN transferase" evidence="10">
    <location>
        <begin position="22"/>
        <end position="482"/>
    </location>
</feature>
<keyword evidence="5 10" id="KW-0808">Transferase</keyword>
<reference evidence="11" key="1">
    <citation type="submission" date="2020-10" db="EMBL/GenBank/DDBJ databases">
        <authorList>
            <person name="Gilroy R."/>
        </authorList>
    </citation>
    <scope>NUCLEOTIDE SEQUENCE</scope>
    <source>
        <strain evidence="11">1748</strain>
    </source>
</reference>
<dbReference type="GO" id="GO:0046872">
    <property type="term" value="F:metal ion binding"/>
    <property type="evidence" value="ECO:0007669"/>
    <property type="project" value="UniProtKB-UniRule"/>
</dbReference>
<comment type="catalytic activity">
    <reaction evidence="9 10">
        <text>L-threonyl-[protein] + FAD = FMN-L-threonyl-[protein] + AMP + H(+)</text>
        <dbReference type="Rhea" id="RHEA:36847"/>
        <dbReference type="Rhea" id="RHEA-COMP:11060"/>
        <dbReference type="Rhea" id="RHEA-COMP:11061"/>
        <dbReference type="ChEBI" id="CHEBI:15378"/>
        <dbReference type="ChEBI" id="CHEBI:30013"/>
        <dbReference type="ChEBI" id="CHEBI:57692"/>
        <dbReference type="ChEBI" id="CHEBI:74257"/>
        <dbReference type="ChEBI" id="CHEBI:456215"/>
        <dbReference type="EC" id="2.7.1.180"/>
    </reaction>
</comment>
<dbReference type="PANTHER" id="PTHR30040">
    <property type="entry name" value="THIAMINE BIOSYNTHESIS LIPOPROTEIN APBE"/>
    <property type="match status" value="1"/>
</dbReference>
<comment type="caution">
    <text evidence="11">The sequence shown here is derived from an EMBL/GenBank/DDBJ whole genome shotgun (WGS) entry which is preliminary data.</text>
</comment>
<keyword evidence="7 10" id="KW-0274">FAD</keyword>
<gene>
    <name evidence="11" type="ORF">IAC78_00935</name>
</gene>
<dbReference type="InterPro" id="IPR024932">
    <property type="entry name" value="ApbE"/>
</dbReference>
<comment type="cofactor">
    <cofactor evidence="1 10">
        <name>Mg(2+)</name>
        <dbReference type="ChEBI" id="CHEBI:18420"/>
    </cofactor>
</comment>
<dbReference type="PANTHER" id="PTHR30040:SF2">
    <property type="entry name" value="FAD:PROTEIN FMN TRANSFERASE"/>
    <property type="match status" value="1"/>
</dbReference>
<evidence type="ECO:0000256" key="3">
    <source>
        <dbReference type="ARBA" id="ARBA00016337"/>
    </source>
</evidence>
<evidence type="ECO:0000256" key="2">
    <source>
        <dbReference type="ARBA" id="ARBA00011955"/>
    </source>
</evidence>
<evidence type="ECO:0000256" key="4">
    <source>
        <dbReference type="ARBA" id="ARBA00022630"/>
    </source>
</evidence>
<keyword evidence="6 10" id="KW-0479">Metal-binding</keyword>
<dbReference type="GO" id="GO:0016740">
    <property type="term" value="F:transferase activity"/>
    <property type="evidence" value="ECO:0007669"/>
    <property type="project" value="UniProtKB-UniRule"/>
</dbReference>
<reference evidence="11" key="2">
    <citation type="journal article" date="2021" name="PeerJ">
        <title>Extensive microbial diversity within the chicken gut microbiome revealed by metagenomics and culture.</title>
        <authorList>
            <person name="Gilroy R."/>
            <person name="Ravi A."/>
            <person name="Getino M."/>
            <person name="Pursley I."/>
            <person name="Horton D.L."/>
            <person name="Alikhan N.F."/>
            <person name="Baker D."/>
            <person name="Gharbi K."/>
            <person name="Hall N."/>
            <person name="Watson M."/>
            <person name="Adriaenssens E.M."/>
            <person name="Foster-Nyarko E."/>
            <person name="Jarju S."/>
            <person name="Secka A."/>
            <person name="Antonio M."/>
            <person name="Oren A."/>
            <person name="Chaudhuri R.R."/>
            <person name="La Ragione R."/>
            <person name="Hildebrand F."/>
            <person name="Pallen M.J."/>
        </authorList>
    </citation>
    <scope>NUCLEOTIDE SEQUENCE</scope>
    <source>
        <strain evidence="11">1748</strain>
    </source>
</reference>
<dbReference type="Gene3D" id="3.10.520.10">
    <property type="entry name" value="ApbE-like domains"/>
    <property type="match status" value="1"/>
</dbReference>
<keyword evidence="8 10" id="KW-0460">Magnesium</keyword>
<evidence type="ECO:0000256" key="1">
    <source>
        <dbReference type="ARBA" id="ARBA00001946"/>
    </source>
</evidence>
<dbReference type="PROSITE" id="PS51257">
    <property type="entry name" value="PROKAR_LIPOPROTEIN"/>
    <property type="match status" value="1"/>
</dbReference>
<evidence type="ECO:0000256" key="9">
    <source>
        <dbReference type="ARBA" id="ARBA00048540"/>
    </source>
</evidence>
<dbReference type="Pfam" id="PF02424">
    <property type="entry name" value="ApbE"/>
    <property type="match status" value="1"/>
</dbReference>
<protein>
    <recommendedName>
        <fullName evidence="3 10">FAD:protein FMN transferase</fullName>
        <ecNumber evidence="2 10">2.7.1.180</ecNumber>
    </recommendedName>
</protein>
<evidence type="ECO:0000256" key="7">
    <source>
        <dbReference type="ARBA" id="ARBA00022827"/>
    </source>
</evidence>
<keyword evidence="10" id="KW-0997">Cell inner membrane</keyword>
<comment type="function">
    <text evidence="10">Flavin transferase that catalyzes the transfer of the FMN moiety of FAD and its covalent binding to the hydroxyl group of a threonine residue in a target flavoprotein.</text>
</comment>
<evidence type="ECO:0000256" key="10">
    <source>
        <dbReference type="RuleBase" id="RU363002"/>
    </source>
</evidence>
<keyword evidence="4 10" id="KW-0285">Flavoprotein</keyword>